<accession>A0ACB6RN76</accession>
<reference evidence="1" key="1">
    <citation type="journal article" date="2020" name="Stud. Mycol.">
        <title>101 Dothideomycetes genomes: a test case for predicting lifestyles and emergence of pathogens.</title>
        <authorList>
            <person name="Haridas S."/>
            <person name="Albert R."/>
            <person name="Binder M."/>
            <person name="Bloem J."/>
            <person name="Labutti K."/>
            <person name="Salamov A."/>
            <person name="Andreopoulos B."/>
            <person name="Baker S."/>
            <person name="Barry K."/>
            <person name="Bills G."/>
            <person name="Bluhm B."/>
            <person name="Cannon C."/>
            <person name="Castanera R."/>
            <person name="Culley D."/>
            <person name="Daum C."/>
            <person name="Ezra D."/>
            <person name="Gonzalez J."/>
            <person name="Henrissat B."/>
            <person name="Kuo A."/>
            <person name="Liang C."/>
            <person name="Lipzen A."/>
            <person name="Lutzoni F."/>
            <person name="Magnuson J."/>
            <person name="Mondo S."/>
            <person name="Nolan M."/>
            <person name="Ohm R."/>
            <person name="Pangilinan J."/>
            <person name="Park H.-J."/>
            <person name="Ramirez L."/>
            <person name="Alfaro M."/>
            <person name="Sun H."/>
            <person name="Tritt A."/>
            <person name="Yoshinaga Y."/>
            <person name="Zwiers L.-H."/>
            <person name="Turgeon B."/>
            <person name="Goodwin S."/>
            <person name="Spatafora J."/>
            <person name="Crous P."/>
            <person name="Grigoriev I."/>
        </authorList>
    </citation>
    <scope>NUCLEOTIDE SEQUENCE</scope>
    <source>
        <strain evidence="1">CBS 525.71</strain>
    </source>
</reference>
<dbReference type="EMBL" id="MU006739">
    <property type="protein sequence ID" value="KAF2623177.1"/>
    <property type="molecule type" value="Genomic_DNA"/>
</dbReference>
<gene>
    <name evidence="1" type="ORF">BU25DRAFT_414685</name>
</gene>
<name>A0ACB6RN76_9PLEO</name>
<proteinExistence type="predicted"/>
<comment type="caution">
    <text evidence="1">The sequence shown here is derived from an EMBL/GenBank/DDBJ whole genome shotgun (WGS) entry which is preliminary data.</text>
</comment>
<evidence type="ECO:0000313" key="1">
    <source>
        <dbReference type="EMBL" id="KAF2623177.1"/>
    </source>
</evidence>
<dbReference type="Proteomes" id="UP000799754">
    <property type="component" value="Unassembled WGS sequence"/>
</dbReference>
<protein>
    <submittedName>
        <fullName evidence="1">Uncharacterized protein</fullName>
    </submittedName>
</protein>
<organism evidence="1 2">
    <name type="scientific">Macroventuria anomochaeta</name>
    <dbReference type="NCBI Taxonomy" id="301207"/>
    <lineage>
        <taxon>Eukaryota</taxon>
        <taxon>Fungi</taxon>
        <taxon>Dikarya</taxon>
        <taxon>Ascomycota</taxon>
        <taxon>Pezizomycotina</taxon>
        <taxon>Dothideomycetes</taxon>
        <taxon>Pleosporomycetidae</taxon>
        <taxon>Pleosporales</taxon>
        <taxon>Pleosporineae</taxon>
        <taxon>Didymellaceae</taxon>
        <taxon>Macroventuria</taxon>
    </lineage>
</organism>
<sequence length="398" mass="45386">MQLPLELLLMACSAIAAPLTPRSATLLHLQGLTALSRDLSTTDIRFPEKYFHESINHPHYDGRFADSVLPRKTRLFHMRLLLRSYMATMERAGVRTWVMHGSLLGWWWNQGIFPWDSDLDFCVEETGIAELGAWWNMTVHSFSAADLGLEDPSKADTYVWDRRRRSKNRGQEEEVEVMREPEGLKSGVWETVMEEGKKYLLEVNPHYTDISTSDTHNVIDARWIDTHTGLFIDITTVHPVPSSASAKSQEKHQIFLGQDEGREERGSERAREMFTKDTHLYTTSSLFPLRESTLEGTRVFVPYAYEQLLLEEYGPQALTDTWFNSHMFEKERKEWTVALDAAGSNDKGRGDREDAAGRFKKGGKKPKWKSPKGEDGVKVEDNVDKTGEKAYTPVPGSG</sequence>
<evidence type="ECO:0000313" key="2">
    <source>
        <dbReference type="Proteomes" id="UP000799754"/>
    </source>
</evidence>
<keyword evidence="2" id="KW-1185">Reference proteome</keyword>